<proteinExistence type="predicted"/>
<organism evidence="7 8">
    <name type="scientific">Noviherbaspirillum sedimenti</name>
    <dbReference type="NCBI Taxonomy" id="2320865"/>
    <lineage>
        <taxon>Bacteria</taxon>
        <taxon>Pseudomonadati</taxon>
        <taxon>Pseudomonadota</taxon>
        <taxon>Betaproteobacteria</taxon>
        <taxon>Burkholderiales</taxon>
        <taxon>Oxalobacteraceae</taxon>
        <taxon>Noviherbaspirillum</taxon>
    </lineage>
</organism>
<dbReference type="NCBIfam" id="TIGR04409">
    <property type="entry name" value="LptC_YrbK"/>
    <property type="match status" value="1"/>
</dbReference>
<evidence type="ECO:0000256" key="6">
    <source>
        <dbReference type="SAM" id="Phobius"/>
    </source>
</evidence>
<dbReference type="Pfam" id="PF06835">
    <property type="entry name" value="LptC"/>
    <property type="match status" value="1"/>
</dbReference>
<dbReference type="PANTHER" id="PTHR37481:SF1">
    <property type="entry name" value="LIPOPOLYSACCHARIDE EXPORT SYSTEM PROTEIN LPTC"/>
    <property type="match status" value="1"/>
</dbReference>
<keyword evidence="4 6" id="KW-1133">Transmembrane helix</keyword>
<evidence type="ECO:0000313" key="7">
    <source>
        <dbReference type="EMBL" id="RJG02337.1"/>
    </source>
</evidence>
<dbReference type="GO" id="GO:0005886">
    <property type="term" value="C:plasma membrane"/>
    <property type="evidence" value="ECO:0007669"/>
    <property type="project" value="InterPro"/>
</dbReference>
<keyword evidence="8" id="KW-1185">Reference proteome</keyword>
<dbReference type="GO" id="GO:0017089">
    <property type="term" value="F:glycolipid transfer activity"/>
    <property type="evidence" value="ECO:0007669"/>
    <property type="project" value="TreeGrafter"/>
</dbReference>
<name>A0A3A3G1K5_9BURK</name>
<dbReference type="PANTHER" id="PTHR37481">
    <property type="entry name" value="LIPOPOLYSACCHARIDE EXPORT SYSTEM PROTEIN LPTC"/>
    <property type="match status" value="1"/>
</dbReference>
<evidence type="ECO:0000313" key="8">
    <source>
        <dbReference type="Proteomes" id="UP000266327"/>
    </source>
</evidence>
<evidence type="ECO:0000256" key="5">
    <source>
        <dbReference type="ARBA" id="ARBA00023136"/>
    </source>
</evidence>
<evidence type="ECO:0000256" key="1">
    <source>
        <dbReference type="ARBA" id="ARBA00022475"/>
    </source>
</evidence>
<dbReference type="GO" id="GO:0030288">
    <property type="term" value="C:outer membrane-bounded periplasmic space"/>
    <property type="evidence" value="ECO:0007669"/>
    <property type="project" value="TreeGrafter"/>
</dbReference>
<feature type="transmembrane region" description="Helical" evidence="6">
    <location>
        <begin position="12"/>
        <end position="31"/>
    </location>
</feature>
<keyword evidence="2" id="KW-0997">Cell inner membrane</keyword>
<dbReference type="EMBL" id="QYUQ01000002">
    <property type="protein sequence ID" value="RJG02337.1"/>
    <property type="molecule type" value="Genomic_DNA"/>
</dbReference>
<protein>
    <submittedName>
        <fullName evidence="7">LPS export ABC transporter periplasmic protein LptC</fullName>
    </submittedName>
</protein>
<keyword evidence="5 6" id="KW-0472">Membrane</keyword>
<evidence type="ECO:0000256" key="2">
    <source>
        <dbReference type="ARBA" id="ARBA00022519"/>
    </source>
</evidence>
<dbReference type="Gene3D" id="2.60.450.10">
    <property type="entry name" value="Lipopolysaccharide (LPS) transport protein A like domain"/>
    <property type="match status" value="1"/>
</dbReference>
<accession>A0A3A3G1K5</accession>
<dbReference type="InterPro" id="IPR026265">
    <property type="entry name" value="LptC"/>
</dbReference>
<comment type="caution">
    <text evidence="7">The sequence shown here is derived from an EMBL/GenBank/DDBJ whole genome shotgun (WGS) entry which is preliminary data.</text>
</comment>
<dbReference type="AlphaFoldDB" id="A0A3A3G1K5"/>
<evidence type="ECO:0000256" key="4">
    <source>
        <dbReference type="ARBA" id="ARBA00022989"/>
    </source>
</evidence>
<dbReference type="GO" id="GO:0015221">
    <property type="term" value="F:lipopolysaccharide transmembrane transporter activity"/>
    <property type="evidence" value="ECO:0007669"/>
    <property type="project" value="InterPro"/>
</dbReference>
<dbReference type="Proteomes" id="UP000266327">
    <property type="component" value="Unassembled WGS sequence"/>
</dbReference>
<evidence type="ECO:0000256" key="3">
    <source>
        <dbReference type="ARBA" id="ARBA00022692"/>
    </source>
</evidence>
<sequence length="199" mass="22353">MRDRRATANRFQLGMVLAVAVLLALGSFWLLDVMRRSMEDNAPIAKRTDPDYYVEHFNFVRLAKNGQARYHIAGERMSHNPQDDSYEIARPVMKTLSAQRPTTTIVAERALTNSDMSEVRLFKNVAMDRPASASSQHLRLTSDYMLVLPDDEVMKTDRPVELISGTSVLKGTGMFANQATGEVTLASRVQGIFPPRARH</sequence>
<dbReference type="RefSeq" id="WP_119785842.1">
    <property type="nucleotide sequence ID" value="NZ_QYUQ01000002.1"/>
</dbReference>
<reference evidence="8" key="1">
    <citation type="submission" date="2018-09" db="EMBL/GenBank/DDBJ databases">
        <authorList>
            <person name="Zhu H."/>
        </authorList>
    </citation>
    <scope>NUCLEOTIDE SEQUENCE [LARGE SCALE GENOMIC DNA]</scope>
    <source>
        <strain evidence="8">K1S02-23</strain>
    </source>
</reference>
<dbReference type="InterPro" id="IPR052363">
    <property type="entry name" value="LPS_export_LptC"/>
</dbReference>
<keyword evidence="3 6" id="KW-0812">Transmembrane</keyword>
<dbReference type="InterPro" id="IPR010664">
    <property type="entry name" value="LipoPS_assembly_LptC-rel"/>
</dbReference>
<keyword evidence="1" id="KW-1003">Cell membrane</keyword>
<gene>
    <name evidence="7" type="primary">lptC</name>
    <name evidence="7" type="ORF">D3878_12740</name>
</gene>
<dbReference type="OrthoDB" id="8589410at2"/>